<dbReference type="KEGG" id="aft:BBF96_00225"/>
<dbReference type="AlphaFoldDB" id="A0A3Q9HT25"/>
<dbReference type="PANTHER" id="PTHR33376">
    <property type="match status" value="1"/>
</dbReference>
<dbReference type="NCBIfam" id="TIGR00787">
    <property type="entry name" value="dctP"/>
    <property type="match status" value="1"/>
</dbReference>
<accession>A0A3Q9HT25</accession>
<keyword evidence="4" id="KW-0732">Signal</keyword>
<evidence type="ECO:0000313" key="6">
    <source>
        <dbReference type="Proteomes" id="UP000267250"/>
    </source>
</evidence>
<dbReference type="NCBIfam" id="NF037995">
    <property type="entry name" value="TRAP_S1"/>
    <property type="match status" value="1"/>
</dbReference>
<sequence length="316" mass="36046">MFVLSSFVGATTLKIANYYAVDHPVNQALQNKFKPMVEEGTNGKIKVYIFPNNQLGAEQEFIEGVQLGTIEMAMTGNMWENTVPQFRIMQLPYMFVNYEHADAVLNGPIGEKIYKYLEPLNVKVLASFPNGFRVISNNKRPIRTIEDCKDIKLRVFQGETIIKEMKALGFSTVVLPFSEIFTALQQGVVDGQDNPLATAYYAGWYDVQKYVSITNHMYSPGYIVINKGVWDRLSEDEKEIIKKAAQVTSEAILNAVRSQEDQIIKEITNKGVVVTYPDLKPFMERVKPIVNEFIEEYPETKDIIDDIQELSQKYLQ</sequence>
<dbReference type="GO" id="GO:0030288">
    <property type="term" value="C:outer membrane-bounded periplasmic space"/>
    <property type="evidence" value="ECO:0007669"/>
    <property type="project" value="InterPro"/>
</dbReference>
<evidence type="ECO:0000256" key="3">
    <source>
        <dbReference type="ARBA" id="ARBA00022448"/>
    </source>
</evidence>
<comment type="subcellular location">
    <subcellularLocation>
        <location evidence="1">Cell envelope</location>
    </subcellularLocation>
</comment>
<dbReference type="EMBL" id="CP016379">
    <property type="protein sequence ID" value="AZR74758.1"/>
    <property type="molecule type" value="Genomic_DNA"/>
</dbReference>
<evidence type="ECO:0008006" key="7">
    <source>
        <dbReference type="Google" id="ProtNLM"/>
    </source>
</evidence>
<dbReference type="Gene3D" id="3.40.190.170">
    <property type="entry name" value="Bacterial extracellular solute-binding protein, family 7"/>
    <property type="match status" value="1"/>
</dbReference>
<dbReference type="GO" id="GO:0055085">
    <property type="term" value="P:transmembrane transport"/>
    <property type="evidence" value="ECO:0007669"/>
    <property type="project" value="InterPro"/>
</dbReference>
<dbReference type="SUPFAM" id="SSF53850">
    <property type="entry name" value="Periplasmic binding protein-like II"/>
    <property type="match status" value="1"/>
</dbReference>
<dbReference type="Proteomes" id="UP000267250">
    <property type="component" value="Chromosome"/>
</dbReference>
<protein>
    <recommendedName>
        <fullName evidence="7">C4-dicarboxylate ABC transporter substrate-binding protein</fullName>
    </recommendedName>
</protein>
<proteinExistence type="inferred from homology"/>
<dbReference type="Pfam" id="PF03480">
    <property type="entry name" value="DctP"/>
    <property type="match status" value="1"/>
</dbReference>
<evidence type="ECO:0000256" key="1">
    <source>
        <dbReference type="ARBA" id="ARBA00004196"/>
    </source>
</evidence>
<dbReference type="InterPro" id="IPR018389">
    <property type="entry name" value="DctP_fam"/>
</dbReference>
<evidence type="ECO:0000313" key="5">
    <source>
        <dbReference type="EMBL" id="AZR74758.1"/>
    </source>
</evidence>
<dbReference type="PIRSF" id="PIRSF006470">
    <property type="entry name" value="DctB"/>
    <property type="match status" value="1"/>
</dbReference>
<comment type="similarity">
    <text evidence="2">Belongs to the bacterial solute-binding protein 7 family.</text>
</comment>
<dbReference type="InterPro" id="IPR004682">
    <property type="entry name" value="TRAP_DctP"/>
</dbReference>
<name>A0A3Q9HT25_9FIRM</name>
<keyword evidence="6" id="KW-1185">Reference proteome</keyword>
<dbReference type="PANTHER" id="PTHR33376:SF4">
    <property type="entry name" value="SIALIC ACID-BINDING PERIPLASMIC PROTEIN SIAP"/>
    <property type="match status" value="1"/>
</dbReference>
<keyword evidence="3" id="KW-0813">Transport</keyword>
<dbReference type="InterPro" id="IPR038404">
    <property type="entry name" value="TRAP_DctP_sf"/>
</dbReference>
<reference evidence="5 6" key="1">
    <citation type="submission" date="2016-07" db="EMBL/GenBank/DDBJ databases">
        <title>Genome and transcriptome analysis of iron-reducing fermentative bacteria Anoxybacter fermentans.</title>
        <authorList>
            <person name="Zeng X."/>
            <person name="Shao Z."/>
        </authorList>
    </citation>
    <scope>NUCLEOTIDE SEQUENCE [LARGE SCALE GENOMIC DNA]</scope>
    <source>
        <strain evidence="5 6">DY22613</strain>
    </source>
</reference>
<dbReference type="CDD" id="cd13603">
    <property type="entry name" value="PBP2_TRAP_Siap_TeaA_like"/>
    <property type="match status" value="1"/>
</dbReference>
<organism evidence="5 6">
    <name type="scientific">Anoxybacter fermentans</name>
    <dbReference type="NCBI Taxonomy" id="1323375"/>
    <lineage>
        <taxon>Bacteria</taxon>
        <taxon>Bacillati</taxon>
        <taxon>Bacillota</taxon>
        <taxon>Clostridia</taxon>
        <taxon>Halanaerobiales</taxon>
        <taxon>Anoxybacter</taxon>
    </lineage>
</organism>
<evidence type="ECO:0000256" key="2">
    <source>
        <dbReference type="ARBA" id="ARBA00009023"/>
    </source>
</evidence>
<gene>
    <name evidence="5" type="ORF">BBF96_00225</name>
</gene>
<evidence type="ECO:0000256" key="4">
    <source>
        <dbReference type="ARBA" id="ARBA00022729"/>
    </source>
</evidence>